<proteinExistence type="predicted"/>
<protein>
    <submittedName>
        <fullName evidence="2">Uncharacterized protein</fullName>
    </submittedName>
</protein>
<dbReference type="EMBL" id="QGKY02001015">
    <property type="protein sequence ID" value="KAF2571204.1"/>
    <property type="molecule type" value="Genomic_DNA"/>
</dbReference>
<dbReference type="AlphaFoldDB" id="A0A8S9IMZ2"/>
<feature type="compositionally biased region" description="Acidic residues" evidence="1">
    <location>
        <begin position="76"/>
        <end position="87"/>
    </location>
</feature>
<accession>A0A8S9IMZ2</accession>
<evidence type="ECO:0000256" key="1">
    <source>
        <dbReference type="SAM" id="MobiDB-lite"/>
    </source>
</evidence>
<reference evidence="2" key="1">
    <citation type="submission" date="2019-12" db="EMBL/GenBank/DDBJ databases">
        <title>Genome sequencing and annotation of Brassica cretica.</title>
        <authorList>
            <person name="Studholme D.J."/>
            <person name="Sarris P.F."/>
        </authorList>
    </citation>
    <scope>NUCLEOTIDE SEQUENCE</scope>
    <source>
        <strain evidence="2">PFS-102/07</strain>
        <tissue evidence="2">Leaf</tissue>
    </source>
</reference>
<comment type="caution">
    <text evidence="2">The sequence shown here is derived from an EMBL/GenBank/DDBJ whole genome shotgun (WGS) entry which is preliminary data.</text>
</comment>
<name>A0A8S9IMZ2_BRACR</name>
<sequence length="495" mass="57016">MHEQDGHMRNAVGQKIDDQGALSTLIHPNPYALRSRISIDILSQLPKIDVARLNALRYPSQPSETIADNFSQQPDDAPESMQEENLEEKEGKGCGCSSERPRKLNMTYIGSSIRFISQHTTKVMIDHLCLKIDPSKYSSLLWTILRGTQEESSETLRCILVACYCEFEAEYEIEYEVSIDRWTYTSIDSAIQPMTDNHPREWIDSSYANETFSLPEHCYPSFPVNTQPQTSIDYHYGDAISRHGGYSIEKIIKYRGLTMDDRGVLHTSLADQKATSIDSNIKPSIDALTHRIPRNFLDTHNRVEDPPSIDKADARLIDEQATYIKAEVDELVADINRSMRTIDDYHSKRLDEIYYPFENNNSRLTTRTDEMTQDIAMIQEQYAQEMDTIQRQLNFKAEQSPSIDRRTLLSIDSDRTSLCGKQDISESTYVRLRMHQCSINNLQNRMHVKEVDKEILKNQWTRGDEAIRSFIGTWFQISKEDVDTCFPTSSHPPPY</sequence>
<feature type="region of interest" description="Disordered" evidence="1">
    <location>
        <begin position="62"/>
        <end position="98"/>
    </location>
</feature>
<gene>
    <name evidence="2" type="ORF">F2Q70_00003966</name>
</gene>
<feature type="compositionally biased region" description="Polar residues" evidence="1">
    <location>
        <begin position="62"/>
        <end position="74"/>
    </location>
</feature>
<organism evidence="2">
    <name type="scientific">Brassica cretica</name>
    <name type="common">Mustard</name>
    <dbReference type="NCBI Taxonomy" id="69181"/>
    <lineage>
        <taxon>Eukaryota</taxon>
        <taxon>Viridiplantae</taxon>
        <taxon>Streptophyta</taxon>
        <taxon>Embryophyta</taxon>
        <taxon>Tracheophyta</taxon>
        <taxon>Spermatophyta</taxon>
        <taxon>Magnoliopsida</taxon>
        <taxon>eudicotyledons</taxon>
        <taxon>Gunneridae</taxon>
        <taxon>Pentapetalae</taxon>
        <taxon>rosids</taxon>
        <taxon>malvids</taxon>
        <taxon>Brassicales</taxon>
        <taxon>Brassicaceae</taxon>
        <taxon>Brassiceae</taxon>
        <taxon>Brassica</taxon>
    </lineage>
</organism>
<evidence type="ECO:0000313" key="2">
    <source>
        <dbReference type="EMBL" id="KAF2571204.1"/>
    </source>
</evidence>